<dbReference type="EMBL" id="BAABME010001824">
    <property type="protein sequence ID" value="GAA0151631.1"/>
    <property type="molecule type" value="Genomic_DNA"/>
</dbReference>
<feature type="region of interest" description="Disordered" evidence="1">
    <location>
        <begin position="45"/>
        <end position="71"/>
    </location>
</feature>
<dbReference type="Proteomes" id="UP001454036">
    <property type="component" value="Unassembled WGS sequence"/>
</dbReference>
<dbReference type="AlphaFoldDB" id="A0AAV3PKT9"/>
<gene>
    <name evidence="2" type="ORF">LIER_10314</name>
</gene>
<name>A0AAV3PKT9_LITER</name>
<evidence type="ECO:0000313" key="3">
    <source>
        <dbReference type="Proteomes" id="UP001454036"/>
    </source>
</evidence>
<proteinExistence type="predicted"/>
<sequence>MNMWRKNSEIRWSDLLKQPFAILPEKETGVAYVHRSCRSSRSCSRSVSNLFAGTSPENRSRSSTGEDDRSSLLLEGDRSYLTSPESFQIGRSLPELLRLETLLQWFGCYSNW</sequence>
<organism evidence="2 3">
    <name type="scientific">Lithospermum erythrorhizon</name>
    <name type="common">Purple gromwell</name>
    <name type="synonym">Lithospermum officinale var. erythrorhizon</name>
    <dbReference type="NCBI Taxonomy" id="34254"/>
    <lineage>
        <taxon>Eukaryota</taxon>
        <taxon>Viridiplantae</taxon>
        <taxon>Streptophyta</taxon>
        <taxon>Embryophyta</taxon>
        <taxon>Tracheophyta</taxon>
        <taxon>Spermatophyta</taxon>
        <taxon>Magnoliopsida</taxon>
        <taxon>eudicotyledons</taxon>
        <taxon>Gunneridae</taxon>
        <taxon>Pentapetalae</taxon>
        <taxon>asterids</taxon>
        <taxon>lamiids</taxon>
        <taxon>Boraginales</taxon>
        <taxon>Boraginaceae</taxon>
        <taxon>Boraginoideae</taxon>
        <taxon>Lithospermeae</taxon>
        <taxon>Lithospermum</taxon>
    </lineage>
</organism>
<feature type="compositionally biased region" description="Polar residues" evidence="1">
    <location>
        <begin position="47"/>
        <end position="57"/>
    </location>
</feature>
<evidence type="ECO:0000313" key="2">
    <source>
        <dbReference type="EMBL" id="GAA0151631.1"/>
    </source>
</evidence>
<reference evidence="2 3" key="1">
    <citation type="submission" date="2024-01" db="EMBL/GenBank/DDBJ databases">
        <title>The complete chloroplast genome sequence of Lithospermum erythrorhizon: insights into the phylogenetic relationship among Boraginaceae species and the maternal lineages of purple gromwells.</title>
        <authorList>
            <person name="Okada T."/>
            <person name="Watanabe K."/>
        </authorList>
    </citation>
    <scope>NUCLEOTIDE SEQUENCE [LARGE SCALE GENOMIC DNA]</scope>
</reference>
<protein>
    <submittedName>
        <fullName evidence="2">Uncharacterized protein</fullName>
    </submittedName>
</protein>
<evidence type="ECO:0000256" key="1">
    <source>
        <dbReference type="SAM" id="MobiDB-lite"/>
    </source>
</evidence>
<comment type="caution">
    <text evidence="2">The sequence shown here is derived from an EMBL/GenBank/DDBJ whole genome shotgun (WGS) entry which is preliminary data.</text>
</comment>
<keyword evidence="3" id="KW-1185">Reference proteome</keyword>
<feature type="compositionally biased region" description="Basic and acidic residues" evidence="1">
    <location>
        <begin position="58"/>
        <end position="71"/>
    </location>
</feature>
<accession>A0AAV3PKT9</accession>